<dbReference type="Proteomes" id="UP000252733">
    <property type="component" value="Unassembled WGS sequence"/>
</dbReference>
<dbReference type="STRING" id="1168289.GCA_000259075_02440"/>
<protein>
    <submittedName>
        <fullName evidence="2">Uncharacterized protein</fullName>
    </submittedName>
</protein>
<comment type="caution">
    <text evidence="2">The sequence shown here is derived from an EMBL/GenBank/DDBJ whole genome shotgun (WGS) entry which is preliminary data.</text>
</comment>
<organism evidence="2 3">
    <name type="scientific">Marinilabilia salmonicolor</name>
    <dbReference type="NCBI Taxonomy" id="989"/>
    <lineage>
        <taxon>Bacteria</taxon>
        <taxon>Pseudomonadati</taxon>
        <taxon>Bacteroidota</taxon>
        <taxon>Bacteroidia</taxon>
        <taxon>Marinilabiliales</taxon>
        <taxon>Marinilabiliaceae</taxon>
        <taxon>Marinilabilia</taxon>
    </lineage>
</organism>
<gene>
    <name evidence="2" type="ORF">DFO77_102127</name>
</gene>
<dbReference type="RefSeq" id="WP_106153293.1">
    <property type="nucleotide sequence ID" value="NZ_PVTS01000009.1"/>
</dbReference>
<evidence type="ECO:0000256" key="1">
    <source>
        <dbReference type="SAM" id="MobiDB-lite"/>
    </source>
</evidence>
<dbReference type="OrthoDB" id="1122560at2"/>
<name>A0A2T0XIK4_9BACT</name>
<reference evidence="2 3" key="1">
    <citation type="submission" date="2018-07" db="EMBL/GenBank/DDBJ databases">
        <title>Freshwater and sediment microbial communities from various areas in North America, analyzing microbe dynamics in response to fracking.</title>
        <authorList>
            <person name="Lamendella R."/>
        </authorList>
    </citation>
    <scope>NUCLEOTIDE SEQUENCE [LARGE SCALE GENOMIC DNA]</scope>
    <source>
        <strain evidence="2 3">160A</strain>
    </source>
</reference>
<dbReference type="EMBL" id="QPIZ01000002">
    <property type="protein sequence ID" value="RCW38973.1"/>
    <property type="molecule type" value="Genomic_DNA"/>
</dbReference>
<evidence type="ECO:0000313" key="3">
    <source>
        <dbReference type="Proteomes" id="UP000252733"/>
    </source>
</evidence>
<proteinExistence type="predicted"/>
<evidence type="ECO:0000313" key="2">
    <source>
        <dbReference type="EMBL" id="RCW38973.1"/>
    </source>
</evidence>
<accession>A0A2T0XIK4</accession>
<dbReference type="InterPro" id="IPR035205">
    <property type="entry name" value="DUF5320"/>
</dbReference>
<dbReference type="AlphaFoldDB" id="A0A2T0XIK4"/>
<keyword evidence="3" id="KW-1185">Reference proteome</keyword>
<feature type="region of interest" description="Disordered" evidence="1">
    <location>
        <begin position="1"/>
        <end position="60"/>
    </location>
</feature>
<dbReference type="Pfam" id="PF17253">
    <property type="entry name" value="DUF5320"/>
    <property type="match status" value="1"/>
</dbReference>
<sequence>MPKMDHTGPEGQGPRTGRNLGRCTKKDGETPSGKIGEGMGKRRKGDCGEGKGKRLRSNLP</sequence>